<proteinExistence type="predicted"/>
<sequence length="64" mass="7495">MNIDKSAQAVMNSFKTFLKAVVDFFNVEVFKVIINALKPILTAIKLYIAQLRKPIKWRKSNKRR</sequence>
<gene>
    <name evidence="1" type="ORF">DT351_07415</name>
</gene>
<dbReference type="EMBL" id="CP031003">
    <property type="protein sequence ID" value="AXN36206.1"/>
    <property type="molecule type" value="Genomic_DNA"/>
</dbReference>
<organism evidence="1 2">
    <name type="scientific">Latilactobacillus curvatus</name>
    <name type="common">Lactobacillus curvatus</name>
    <dbReference type="NCBI Taxonomy" id="28038"/>
    <lineage>
        <taxon>Bacteria</taxon>
        <taxon>Bacillati</taxon>
        <taxon>Bacillota</taxon>
        <taxon>Bacilli</taxon>
        <taxon>Lactobacillales</taxon>
        <taxon>Lactobacillaceae</taxon>
        <taxon>Latilactobacillus</taxon>
    </lineage>
</organism>
<dbReference type="Proteomes" id="UP000257607">
    <property type="component" value="Chromosome"/>
</dbReference>
<name>A0A385AFW9_LATCU</name>
<dbReference type="AlphaFoldDB" id="A0A385AFW9"/>
<reference evidence="1 2" key="1">
    <citation type="submission" date="2018-07" db="EMBL/GenBank/DDBJ databases">
        <title>Lactobacillus curvatus genome sequence.</title>
        <authorList>
            <person name="Prechtl R."/>
        </authorList>
    </citation>
    <scope>NUCLEOTIDE SEQUENCE [LARGE SCALE GENOMIC DNA]</scope>
    <source>
        <strain evidence="1 2">TMW 1.1928</strain>
    </source>
</reference>
<evidence type="ECO:0000313" key="1">
    <source>
        <dbReference type="EMBL" id="AXN36206.1"/>
    </source>
</evidence>
<protein>
    <submittedName>
        <fullName evidence="1">Uncharacterized protein</fullName>
    </submittedName>
</protein>
<accession>A0A385AFW9</accession>
<evidence type="ECO:0000313" key="2">
    <source>
        <dbReference type="Proteomes" id="UP000257607"/>
    </source>
</evidence>